<comment type="caution">
    <text evidence="1">The sequence shown here is derived from an EMBL/GenBank/DDBJ whole genome shotgun (WGS) entry which is preliminary data.</text>
</comment>
<dbReference type="AlphaFoldDB" id="A0AAE0JWR7"/>
<evidence type="ECO:0000313" key="1">
    <source>
        <dbReference type="EMBL" id="KAK3365365.1"/>
    </source>
</evidence>
<dbReference type="SUPFAM" id="SSF52047">
    <property type="entry name" value="RNI-like"/>
    <property type="match status" value="1"/>
</dbReference>
<dbReference type="Gene3D" id="3.80.10.10">
    <property type="entry name" value="Ribonuclease Inhibitor"/>
    <property type="match status" value="1"/>
</dbReference>
<dbReference type="InterPro" id="IPR032675">
    <property type="entry name" value="LRR_dom_sf"/>
</dbReference>
<dbReference type="Proteomes" id="UP001287356">
    <property type="component" value="Unassembled WGS sequence"/>
</dbReference>
<protein>
    <submittedName>
        <fullName evidence="1">Uncharacterized protein</fullName>
    </submittedName>
</protein>
<dbReference type="EMBL" id="JAULSN010000009">
    <property type="protein sequence ID" value="KAK3365365.1"/>
    <property type="molecule type" value="Genomic_DNA"/>
</dbReference>
<sequence length="558" mass="62559">MKQLQCSVPGHVTHPLFIGPCIRKLTVKSELDSGLGKAWPAYAADGRFPEEVMVEANRNFLATFRDPLLHALAHAMPNIEAISWCLDGPPINDDCLFPHIRRLRIRHLRIDRLVIKDLSCLDKMPAAAIIPLESVTIGGPICYVSHPRQPPRAGHYSLSPQRLSWPFTTYSLLLPSNISPFLGNLLWRCKKTLQRLTLRHMDTWGDNTGGVVSVTQQGQQTFVLSHLQYLDLTHLNGQFDLYSWVTLFAPSLRHLALPYDCANPEFQEVLSQYTTGHMSHLETLVVPCLPRSSNSSIPQAAAEAAAEAARAVATFILKHPHLRKLSVHHGTDALIDSYLVPRLASGRFDSLTSLSLGWEAPAMPHTTTSLSSVQTMNLSNDTLAAIGRITTLEQLHLRVGTFPGHLDSLSQWLIDHGLVRQNLGGLTRLQKLAFTGDTYASARILQGCEAGYYLIHRVTTQDRMNAWFIQGGIGSVNALDDKGVWELIHREKMIAEGRIYMAAFPKLEWLYCGQWPMQIHLQKKSVDRLGEERETCWTFLNRTFTMVDDDEDDVAEQT</sequence>
<evidence type="ECO:0000313" key="2">
    <source>
        <dbReference type="Proteomes" id="UP001287356"/>
    </source>
</evidence>
<accession>A0AAE0JWR7</accession>
<organism evidence="1 2">
    <name type="scientific">Lasiosphaeria ovina</name>
    <dbReference type="NCBI Taxonomy" id="92902"/>
    <lineage>
        <taxon>Eukaryota</taxon>
        <taxon>Fungi</taxon>
        <taxon>Dikarya</taxon>
        <taxon>Ascomycota</taxon>
        <taxon>Pezizomycotina</taxon>
        <taxon>Sordariomycetes</taxon>
        <taxon>Sordariomycetidae</taxon>
        <taxon>Sordariales</taxon>
        <taxon>Lasiosphaeriaceae</taxon>
        <taxon>Lasiosphaeria</taxon>
    </lineage>
</organism>
<keyword evidence="2" id="KW-1185">Reference proteome</keyword>
<gene>
    <name evidence="1" type="ORF">B0T24DRAFT_639995</name>
</gene>
<reference evidence="1" key="2">
    <citation type="submission" date="2023-06" db="EMBL/GenBank/DDBJ databases">
        <authorList>
            <consortium name="Lawrence Berkeley National Laboratory"/>
            <person name="Haridas S."/>
            <person name="Hensen N."/>
            <person name="Bonometti L."/>
            <person name="Westerberg I."/>
            <person name="Brannstrom I.O."/>
            <person name="Guillou S."/>
            <person name="Cros-Aarteil S."/>
            <person name="Calhoun S."/>
            <person name="Kuo A."/>
            <person name="Mondo S."/>
            <person name="Pangilinan J."/>
            <person name="Riley R."/>
            <person name="Labutti K."/>
            <person name="Andreopoulos B."/>
            <person name="Lipzen A."/>
            <person name="Chen C."/>
            <person name="Yanf M."/>
            <person name="Daum C."/>
            <person name="Ng V."/>
            <person name="Clum A."/>
            <person name="Steindorff A."/>
            <person name="Ohm R."/>
            <person name="Martin F."/>
            <person name="Silar P."/>
            <person name="Natvig D."/>
            <person name="Lalanne C."/>
            <person name="Gautier V."/>
            <person name="Ament-Velasquez S.L."/>
            <person name="Kruys A."/>
            <person name="Hutchinson M.I."/>
            <person name="Powell A.J."/>
            <person name="Barry K."/>
            <person name="Miller A.N."/>
            <person name="Grigoriev I.V."/>
            <person name="Debuchy R."/>
            <person name="Gladieux P."/>
            <person name="Thoren M.H."/>
            <person name="Johannesson H."/>
        </authorList>
    </citation>
    <scope>NUCLEOTIDE SEQUENCE</scope>
    <source>
        <strain evidence="1">CBS 958.72</strain>
    </source>
</reference>
<proteinExistence type="predicted"/>
<name>A0AAE0JWR7_9PEZI</name>
<reference evidence="1" key="1">
    <citation type="journal article" date="2023" name="Mol. Phylogenet. Evol.">
        <title>Genome-scale phylogeny and comparative genomics of the fungal order Sordariales.</title>
        <authorList>
            <person name="Hensen N."/>
            <person name="Bonometti L."/>
            <person name="Westerberg I."/>
            <person name="Brannstrom I.O."/>
            <person name="Guillou S."/>
            <person name="Cros-Aarteil S."/>
            <person name="Calhoun S."/>
            <person name="Haridas S."/>
            <person name="Kuo A."/>
            <person name="Mondo S."/>
            <person name="Pangilinan J."/>
            <person name="Riley R."/>
            <person name="LaButti K."/>
            <person name="Andreopoulos B."/>
            <person name="Lipzen A."/>
            <person name="Chen C."/>
            <person name="Yan M."/>
            <person name="Daum C."/>
            <person name="Ng V."/>
            <person name="Clum A."/>
            <person name="Steindorff A."/>
            <person name="Ohm R.A."/>
            <person name="Martin F."/>
            <person name="Silar P."/>
            <person name="Natvig D.O."/>
            <person name="Lalanne C."/>
            <person name="Gautier V."/>
            <person name="Ament-Velasquez S.L."/>
            <person name="Kruys A."/>
            <person name="Hutchinson M.I."/>
            <person name="Powell A.J."/>
            <person name="Barry K."/>
            <person name="Miller A.N."/>
            <person name="Grigoriev I.V."/>
            <person name="Debuchy R."/>
            <person name="Gladieux P."/>
            <person name="Hiltunen Thoren M."/>
            <person name="Johannesson H."/>
        </authorList>
    </citation>
    <scope>NUCLEOTIDE SEQUENCE</scope>
    <source>
        <strain evidence="1">CBS 958.72</strain>
    </source>
</reference>